<protein>
    <submittedName>
        <fullName evidence="1">Uncharacterized protein</fullName>
    </submittedName>
</protein>
<geneLocation type="plasmid" evidence="1 2">
    <name>unnamed1</name>
</geneLocation>
<organism evidence="1 2">
    <name type="scientific">Shinella oryzae</name>
    <dbReference type="NCBI Taxonomy" id="2871820"/>
    <lineage>
        <taxon>Bacteria</taxon>
        <taxon>Pseudomonadati</taxon>
        <taxon>Pseudomonadota</taxon>
        <taxon>Alphaproteobacteria</taxon>
        <taxon>Hyphomicrobiales</taxon>
        <taxon>Rhizobiaceae</taxon>
        <taxon>Shinella</taxon>
    </lineage>
</organism>
<dbReference type="EMBL" id="CP132315">
    <property type="protein sequence ID" value="WLS05732.1"/>
    <property type="molecule type" value="Genomic_DNA"/>
</dbReference>
<keyword evidence="1" id="KW-0614">Plasmid</keyword>
<accession>A0ABY9KEZ7</accession>
<name>A0ABY9KEZ7_9HYPH</name>
<keyword evidence="2" id="KW-1185">Reference proteome</keyword>
<evidence type="ECO:0000313" key="2">
    <source>
        <dbReference type="Proteomes" id="UP001225788"/>
    </source>
</evidence>
<evidence type="ECO:0000313" key="1">
    <source>
        <dbReference type="EMBL" id="WLS05732.1"/>
    </source>
</evidence>
<gene>
    <name evidence="1" type="ORF">Q9315_17805</name>
</gene>
<dbReference type="RefSeq" id="WP_306162154.1">
    <property type="nucleotide sequence ID" value="NZ_CP132315.1"/>
</dbReference>
<dbReference type="Proteomes" id="UP001225788">
    <property type="component" value="Plasmid unnamed1"/>
</dbReference>
<reference evidence="1 2" key="1">
    <citation type="submission" date="2023-08" db="EMBL/GenBank/DDBJ databases">
        <title>Pathogen: clinical or host-associated sample.</title>
        <authorList>
            <person name="Hergert J."/>
            <person name="Casey R."/>
            <person name="Wagner J."/>
            <person name="Young E.L."/>
            <person name="Oakeson K.F."/>
        </authorList>
    </citation>
    <scope>NUCLEOTIDE SEQUENCE [LARGE SCALE GENOMIC DNA]</scope>
    <source>
        <strain evidence="1 2">UPHL-collab-2</strain>
        <plasmid evidence="1 2">unnamed1</plasmid>
    </source>
</reference>
<proteinExistence type="predicted"/>
<sequence length="185" mass="20580">MKTADAIGEAAPVRDAAKSVAGSLPVNAEEGCSETRRHNQLPSINPMQFIDRISAKGLGLSQSQWLSIYGHTIGETTRSGGSVRKRTEVSRPPAPHRIRTVSYGAFTRGTSRRRVHFKGFTGRNAMQHVDSNRSVAQVKVYDVVLYCRQQGIHEAEARKLVRLIGPFADRLAIQMNLTKRPVRFR</sequence>